<evidence type="ECO:0000313" key="2">
    <source>
        <dbReference type="Proteomes" id="UP000188354"/>
    </source>
</evidence>
<accession>A0A4P1QV94</accession>
<proteinExistence type="predicted"/>
<dbReference type="AlphaFoldDB" id="A0A4P1QV94"/>
<dbReference type="EMBL" id="CM007376">
    <property type="protein sequence ID" value="OIV95595.1"/>
    <property type="molecule type" value="Genomic_DNA"/>
</dbReference>
<keyword evidence="2" id="KW-1185">Reference proteome</keyword>
<name>A0A4P1QV94_LUPAN</name>
<gene>
    <name evidence="1" type="ORF">TanjilG_23826</name>
</gene>
<dbReference type="Gramene" id="OIV95595">
    <property type="protein sequence ID" value="OIV95595"/>
    <property type="gene ID" value="TanjilG_23826"/>
</dbReference>
<organism evidence="1 2">
    <name type="scientific">Lupinus angustifolius</name>
    <name type="common">Narrow-leaved blue lupine</name>
    <dbReference type="NCBI Taxonomy" id="3871"/>
    <lineage>
        <taxon>Eukaryota</taxon>
        <taxon>Viridiplantae</taxon>
        <taxon>Streptophyta</taxon>
        <taxon>Embryophyta</taxon>
        <taxon>Tracheophyta</taxon>
        <taxon>Spermatophyta</taxon>
        <taxon>Magnoliopsida</taxon>
        <taxon>eudicotyledons</taxon>
        <taxon>Gunneridae</taxon>
        <taxon>Pentapetalae</taxon>
        <taxon>rosids</taxon>
        <taxon>fabids</taxon>
        <taxon>Fabales</taxon>
        <taxon>Fabaceae</taxon>
        <taxon>Papilionoideae</taxon>
        <taxon>50 kb inversion clade</taxon>
        <taxon>genistoids sensu lato</taxon>
        <taxon>core genistoids</taxon>
        <taxon>Genisteae</taxon>
        <taxon>Lupinus</taxon>
    </lineage>
</organism>
<reference evidence="1 2" key="1">
    <citation type="journal article" date="2017" name="Plant Biotechnol. J.">
        <title>A comprehensive draft genome sequence for lupin (Lupinus angustifolius), an emerging health food: insights into plant-microbe interactions and legume evolution.</title>
        <authorList>
            <person name="Hane J.K."/>
            <person name="Ming Y."/>
            <person name="Kamphuis L.G."/>
            <person name="Nelson M.N."/>
            <person name="Garg G."/>
            <person name="Atkins C.A."/>
            <person name="Bayer P.E."/>
            <person name="Bravo A."/>
            <person name="Bringans S."/>
            <person name="Cannon S."/>
            <person name="Edwards D."/>
            <person name="Foley R."/>
            <person name="Gao L.L."/>
            <person name="Harrison M.J."/>
            <person name="Huang W."/>
            <person name="Hurgobin B."/>
            <person name="Li S."/>
            <person name="Liu C.W."/>
            <person name="McGrath A."/>
            <person name="Morahan G."/>
            <person name="Murray J."/>
            <person name="Weller J."/>
            <person name="Jian J."/>
            <person name="Singh K.B."/>
        </authorList>
    </citation>
    <scope>NUCLEOTIDE SEQUENCE [LARGE SCALE GENOMIC DNA]</scope>
    <source>
        <strain evidence="2">cv. Tanjil</strain>
        <tissue evidence="1">Whole plant</tissue>
    </source>
</reference>
<protein>
    <submittedName>
        <fullName evidence="1">Uncharacterized protein</fullName>
    </submittedName>
</protein>
<dbReference type="Proteomes" id="UP000188354">
    <property type="component" value="Chromosome LG16"/>
</dbReference>
<sequence length="85" mass="9622">MRGLGMRLQRSKGSQCPQMRGFTVLMMMENIRTMDRAIEAKGIDDSSFQIKLMTALIITVSIASNHNILMVMAQGNKWYGLALWL</sequence>
<evidence type="ECO:0000313" key="1">
    <source>
        <dbReference type="EMBL" id="OIV95595.1"/>
    </source>
</evidence>